<organism evidence="1 2">
    <name type="scientific">Peronosclerospora sorghi</name>
    <dbReference type="NCBI Taxonomy" id="230839"/>
    <lineage>
        <taxon>Eukaryota</taxon>
        <taxon>Sar</taxon>
        <taxon>Stramenopiles</taxon>
        <taxon>Oomycota</taxon>
        <taxon>Peronosporomycetes</taxon>
        <taxon>Peronosporales</taxon>
        <taxon>Peronosporaceae</taxon>
        <taxon>Peronosclerospora</taxon>
    </lineage>
</organism>
<sequence length="310" mass="35497">MYGAGTEANLSKLLNLLNGPNFPLSKRLKKMAKHEEIKTMKLYHHLDRIDRRLKELGYTNDETRVDPEQLGTLDSLHFFGDEPIRHILKLLAATPEQKKVLDIGTGFGGTARLLAHRSGCKVDALELQPDLSDAGRELTRRCGMNNQVTHLNGDFLEFPLQHNKYDIVVGLLCFLHIGHWHQLFQRCFDSLKPGGVLYVDDFFLRGEKLTVEDKITLQQDVYCAGLLRREQILDVLRLCGFKNPNFRDETMKWQPYVLDRALQYHAALEMHIARDGESTARNLDHFYTRVAQLFQAGNVGGYTLIVQKPL</sequence>
<accession>A0ACC0W4Q0</accession>
<protein>
    <submittedName>
        <fullName evidence="1">Uncharacterized protein</fullName>
    </submittedName>
</protein>
<evidence type="ECO:0000313" key="2">
    <source>
        <dbReference type="Proteomes" id="UP001163321"/>
    </source>
</evidence>
<name>A0ACC0W4Q0_9STRA</name>
<evidence type="ECO:0000313" key="1">
    <source>
        <dbReference type="EMBL" id="KAI9913078.1"/>
    </source>
</evidence>
<gene>
    <name evidence="1" type="ORF">PsorP6_005728</name>
</gene>
<reference evidence="1 2" key="1">
    <citation type="journal article" date="2022" name="bioRxiv">
        <title>The genome of the oomycete Peronosclerospora sorghi, a cosmopolitan pathogen of maize and sorghum, is inflated with dispersed pseudogenes.</title>
        <authorList>
            <person name="Fletcher K."/>
            <person name="Martin F."/>
            <person name="Isakeit T."/>
            <person name="Cavanaugh K."/>
            <person name="Magill C."/>
            <person name="Michelmore R."/>
        </authorList>
    </citation>
    <scope>NUCLEOTIDE SEQUENCE [LARGE SCALE GENOMIC DNA]</scope>
    <source>
        <strain evidence="1">P6</strain>
    </source>
</reference>
<keyword evidence="2" id="KW-1185">Reference proteome</keyword>
<dbReference type="Proteomes" id="UP001163321">
    <property type="component" value="Chromosome 4"/>
</dbReference>
<dbReference type="EMBL" id="CM047583">
    <property type="protein sequence ID" value="KAI9913078.1"/>
    <property type="molecule type" value="Genomic_DNA"/>
</dbReference>
<comment type="caution">
    <text evidence="1">The sequence shown here is derived from an EMBL/GenBank/DDBJ whole genome shotgun (WGS) entry which is preliminary data.</text>
</comment>
<proteinExistence type="predicted"/>